<evidence type="ECO:0000256" key="8">
    <source>
        <dbReference type="PROSITE-ProRule" id="PRU00108"/>
    </source>
</evidence>
<keyword evidence="3 8" id="KW-0371">Homeobox</keyword>
<name>A0A7R9PZS1_9ACAR</name>
<protein>
    <recommendedName>
        <fullName evidence="6">Homeobox protein Nkx-3.2</fullName>
    </recommendedName>
    <alternativeName>
        <fullName evidence="7">Bagpipe homeobox protein homolog 1</fullName>
    </alternativeName>
</protein>
<dbReference type="InterPro" id="IPR050394">
    <property type="entry name" value="Homeobox_NK-like"/>
</dbReference>
<accession>A0A7R9PZS1</accession>
<dbReference type="InterPro" id="IPR009057">
    <property type="entry name" value="Homeodomain-like_sf"/>
</dbReference>
<dbReference type="PRINTS" id="PR00024">
    <property type="entry name" value="HOMEOBOX"/>
</dbReference>
<evidence type="ECO:0000259" key="11">
    <source>
        <dbReference type="PROSITE" id="PS50071"/>
    </source>
</evidence>
<evidence type="ECO:0000256" key="5">
    <source>
        <dbReference type="ARBA" id="ARBA00061541"/>
    </source>
</evidence>
<dbReference type="GO" id="GO:0000981">
    <property type="term" value="F:DNA-binding transcription factor activity, RNA polymerase II-specific"/>
    <property type="evidence" value="ECO:0007669"/>
    <property type="project" value="InterPro"/>
</dbReference>
<feature type="compositionally biased region" description="Low complexity" evidence="10">
    <location>
        <begin position="7"/>
        <end position="17"/>
    </location>
</feature>
<evidence type="ECO:0000256" key="4">
    <source>
        <dbReference type="ARBA" id="ARBA00023242"/>
    </source>
</evidence>
<dbReference type="PROSITE" id="PS50071">
    <property type="entry name" value="HOMEOBOX_2"/>
    <property type="match status" value="1"/>
</dbReference>
<dbReference type="CDD" id="cd00086">
    <property type="entry name" value="homeodomain"/>
    <property type="match status" value="1"/>
</dbReference>
<dbReference type="OrthoDB" id="6159439at2759"/>
<comment type="subcellular location">
    <subcellularLocation>
        <location evidence="1 8 9">Nucleus</location>
    </subcellularLocation>
</comment>
<dbReference type="GO" id="GO:0048731">
    <property type="term" value="P:system development"/>
    <property type="evidence" value="ECO:0007669"/>
    <property type="project" value="UniProtKB-ARBA"/>
</dbReference>
<sequence>MPRSLFSSPINSDVSIDINDDEEDVSQSLKREPLSSPNLHPSDSITKPSKLSFSINRLLGANSDSTKHNQSGHTSEGESESPTFVCSQHSSAENNAITTSYPSSHHSKCRSHRMAVSPYDQLIGSSPLMPSAHRPQITTPYSSHYPWLGPTSHTLLKDGLQKLKLSSIGSVCNNSNNSSAPNNSNVGVSVGTSSGVLNKPRKKRSRAAFSHSQVYELERRFSHQRYLSGPERADLAQALKLTETQVKIWFQNRRYKTKRKQMQHELMIQAGSAALHMLPSQTSPSSPGLNSSSSSRKVAVKVLMKDDQLMYGSDDINFLKPAIYPFLYPPWIFGCSQ</sequence>
<dbReference type="GO" id="GO:0000978">
    <property type="term" value="F:RNA polymerase II cis-regulatory region sequence-specific DNA binding"/>
    <property type="evidence" value="ECO:0007669"/>
    <property type="project" value="TreeGrafter"/>
</dbReference>
<evidence type="ECO:0000256" key="6">
    <source>
        <dbReference type="ARBA" id="ARBA00067519"/>
    </source>
</evidence>
<dbReference type="PANTHER" id="PTHR24340:SF73">
    <property type="entry name" value="HOMEOBOX PROTEIN BAGPIPE-RELATED"/>
    <property type="match status" value="1"/>
</dbReference>
<dbReference type="PROSITE" id="PS00027">
    <property type="entry name" value="HOMEOBOX_1"/>
    <property type="match status" value="1"/>
</dbReference>
<dbReference type="Proteomes" id="UP000759131">
    <property type="component" value="Unassembled WGS sequence"/>
</dbReference>
<dbReference type="FunFam" id="1.10.10.60:FF:000225">
    <property type="entry name" value="NK3 homeobox 2"/>
    <property type="match status" value="1"/>
</dbReference>
<evidence type="ECO:0000256" key="10">
    <source>
        <dbReference type="SAM" id="MobiDB-lite"/>
    </source>
</evidence>
<gene>
    <name evidence="12" type="ORF">OSB1V03_LOCUS7273</name>
</gene>
<dbReference type="EMBL" id="CAJPIZ010004201">
    <property type="protein sequence ID" value="CAG2107271.1"/>
    <property type="molecule type" value="Genomic_DNA"/>
</dbReference>
<dbReference type="GO" id="GO:0030154">
    <property type="term" value="P:cell differentiation"/>
    <property type="evidence" value="ECO:0007669"/>
    <property type="project" value="TreeGrafter"/>
</dbReference>
<dbReference type="AlphaFoldDB" id="A0A7R9PZS1"/>
<keyword evidence="13" id="KW-1185">Reference proteome</keyword>
<dbReference type="InterPro" id="IPR001356">
    <property type="entry name" value="HD"/>
</dbReference>
<dbReference type="InterPro" id="IPR017970">
    <property type="entry name" value="Homeobox_CS"/>
</dbReference>
<dbReference type="Pfam" id="PF00046">
    <property type="entry name" value="Homeodomain"/>
    <property type="match status" value="1"/>
</dbReference>
<comment type="similarity">
    <text evidence="5">Belongs to the NK-3 homeobox family.</text>
</comment>
<evidence type="ECO:0000256" key="3">
    <source>
        <dbReference type="ARBA" id="ARBA00023155"/>
    </source>
</evidence>
<dbReference type="Gene3D" id="1.10.10.60">
    <property type="entry name" value="Homeodomain-like"/>
    <property type="match status" value="1"/>
</dbReference>
<dbReference type="SMART" id="SM00389">
    <property type="entry name" value="HOX"/>
    <property type="match status" value="1"/>
</dbReference>
<evidence type="ECO:0000256" key="2">
    <source>
        <dbReference type="ARBA" id="ARBA00023125"/>
    </source>
</evidence>
<keyword evidence="2 8" id="KW-0238">DNA-binding</keyword>
<reference evidence="12" key="1">
    <citation type="submission" date="2020-11" db="EMBL/GenBank/DDBJ databases">
        <authorList>
            <person name="Tran Van P."/>
        </authorList>
    </citation>
    <scope>NUCLEOTIDE SEQUENCE</scope>
</reference>
<dbReference type="SUPFAM" id="SSF46689">
    <property type="entry name" value="Homeodomain-like"/>
    <property type="match status" value="1"/>
</dbReference>
<proteinExistence type="inferred from homology"/>
<feature type="region of interest" description="Disordered" evidence="10">
    <location>
        <begin position="1"/>
        <end position="86"/>
    </location>
</feature>
<evidence type="ECO:0000256" key="1">
    <source>
        <dbReference type="ARBA" id="ARBA00004123"/>
    </source>
</evidence>
<evidence type="ECO:0000256" key="9">
    <source>
        <dbReference type="RuleBase" id="RU000682"/>
    </source>
</evidence>
<dbReference type="InterPro" id="IPR020479">
    <property type="entry name" value="HD_metazoa"/>
</dbReference>
<feature type="DNA-binding region" description="Homeobox" evidence="8">
    <location>
        <begin position="202"/>
        <end position="261"/>
    </location>
</feature>
<feature type="compositionally biased region" description="Polar residues" evidence="10">
    <location>
        <begin position="35"/>
        <end position="55"/>
    </location>
</feature>
<evidence type="ECO:0000313" key="12">
    <source>
        <dbReference type="EMBL" id="CAD7626841.1"/>
    </source>
</evidence>
<evidence type="ECO:0000256" key="7">
    <source>
        <dbReference type="ARBA" id="ARBA00081047"/>
    </source>
</evidence>
<dbReference type="PANTHER" id="PTHR24340">
    <property type="entry name" value="HOMEOBOX PROTEIN NKX"/>
    <property type="match status" value="1"/>
</dbReference>
<dbReference type="GO" id="GO:0005634">
    <property type="term" value="C:nucleus"/>
    <property type="evidence" value="ECO:0007669"/>
    <property type="project" value="UniProtKB-SubCell"/>
</dbReference>
<feature type="domain" description="Homeobox" evidence="11">
    <location>
        <begin position="200"/>
        <end position="260"/>
    </location>
</feature>
<dbReference type="EMBL" id="OC858776">
    <property type="protein sequence ID" value="CAD7626841.1"/>
    <property type="molecule type" value="Genomic_DNA"/>
</dbReference>
<evidence type="ECO:0000313" key="13">
    <source>
        <dbReference type="Proteomes" id="UP000759131"/>
    </source>
</evidence>
<keyword evidence="4 8" id="KW-0539">Nucleus</keyword>
<organism evidence="12">
    <name type="scientific">Medioppia subpectinata</name>
    <dbReference type="NCBI Taxonomy" id="1979941"/>
    <lineage>
        <taxon>Eukaryota</taxon>
        <taxon>Metazoa</taxon>
        <taxon>Ecdysozoa</taxon>
        <taxon>Arthropoda</taxon>
        <taxon>Chelicerata</taxon>
        <taxon>Arachnida</taxon>
        <taxon>Acari</taxon>
        <taxon>Acariformes</taxon>
        <taxon>Sarcoptiformes</taxon>
        <taxon>Oribatida</taxon>
        <taxon>Brachypylina</taxon>
        <taxon>Oppioidea</taxon>
        <taxon>Oppiidae</taxon>
        <taxon>Medioppia</taxon>
    </lineage>
</organism>
<feature type="compositionally biased region" description="Polar residues" evidence="10">
    <location>
        <begin position="62"/>
        <end position="86"/>
    </location>
</feature>